<comment type="caution">
    <text evidence="2">The sequence shown here is derived from an EMBL/GenBank/DDBJ whole genome shotgun (WGS) entry which is preliminary data.</text>
</comment>
<evidence type="ECO:0000313" key="3">
    <source>
        <dbReference type="Proteomes" id="UP000262477"/>
    </source>
</evidence>
<dbReference type="Proteomes" id="UP000262477">
    <property type="component" value="Unassembled WGS sequence"/>
</dbReference>
<protein>
    <submittedName>
        <fullName evidence="2">Uncharacterized protein</fullName>
    </submittedName>
</protein>
<name>A0A371Q7V9_STRIH</name>
<evidence type="ECO:0000313" key="2">
    <source>
        <dbReference type="EMBL" id="REK90751.1"/>
    </source>
</evidence>
<evidence type="ECO:0000256" key="1">
    <source>
        <dbReference type="SAM" id="MobiDB-lite"/>
    </source>
</evidence>
<proteinExistence type="predicted"/>
<dbReference type="AlphaFoldDB" id="A0A371Q7V9"/>
<accession>A0A371Q7V9</accession>
<feature type="region of interest" description="Disordered" evidence="1">
    <location>
        <begin position="16"/>
        <end position="50"/>
    </location>
</feature>
<organism evidence="2 3">
    <name type="scientific">Streptomyces inhibens</name>
    <dbReference type="NCBI Taxonomy" id="2293571"/>
    <lineage>
        <taxon>Bacteria</taxon>
        <taxon>Bacillati</taxon>
        <taxon>Actinomycetota</taxon>
        <taxon>Actinomycetes</taxon>
        <taxon>Kitasatosporales</taxon>
        <taxon>Streptomycetaceae</taxon>
        <taxon>Streptomyces</taxon>
    </lineage>
</organism>
<dbReference type="EMBL" id="QUAC01000057">
    <property type="protein sequence ID" value="REK90751.1"/>
    <property type="molecule type" value="Genomic_DNA"/>
</dbReference>
<reference evidence="2 3" key="1">
    <citation type="submission" date="2018-08" db="EMBL/GenBank/DDBJ databases">
        <title>Streptomyces NEAU-D10 sp. nov., a novel Actinomycete isolated from soil.</title>
        <authorList>
            <person name="Jin L."/>
        </authorList>
    </citation>
    <scope>NUCLEOTIDE SEQUENCE [LARGE SCALE GENOMIC DNA]</scope>
    <source>
        <strain evidence="2 3">NEAU-D10</strain>
    </source>
</reference>
<sequence>MSSLFGGRRRYEQQLAQAQERFRETEDRHSRAEAEHRAKLAQKKAEHRAAQEREAHAVREFNEALDQRRATYRAGEPASVEWFLGQTPDASKYPQGFPSRHRVAFRPADGSTLVEVQLPSEDIIPAVDNVVLNGHVTTVDRATGQEVSPCLITLSTDHEQFAKLSGRLRKSFGG</sequence>
<feature type="compositionally biased region" description="Basic and acidic residues" evidence="1">
    <location>
        <begin position="20"/>
        <end position="50"/>
    </location>
</feature>
<gene>
    <name evidence="2" type="ORF">DY245_08390</name>
</gene>
<keyword evidence="3" id="KW-1185">Reference proteome</keyword>